<feature type="domain" description="FAD-binding PCMH-type" evidence="13">
    <location>
        <begin position="165"/>
        <end position="344"/>
    </location>
</feature>
<reference evidence="14" key="2">
    <citation type="submission" date="2020-01" db="EMBL/GenBank/DDBJ databases">
        <authorList>
            <person name="Perkins V."/>
            <person name="Lessard M.-H."/>
            <person name="Dugat-Bony E."/>
            <person name="Frenette M."/>
            <person name="Labrie S."/>
        </authorList>
    </citation>
    <scope>NUCLEOTIDE SEQUENCE</scope>
    <source>
        <strain evidence="14">LMA-70</strain>
    </source>
</reference>
<dbReference type="InterPro" id="IPR016164">
    <property type="entry name" value="FAD-linked_Oxase-like_C"/>
</dbReference>
<feature type="region of interest" description="Disordered" evidence="12">
    <location>
        <begin position="602"/>
        <end position="629"/>
    </location>
</feature>
<comment type="subcellular location">
    <subcellularLocation>
        <location evidence="2">Mitochondrion</location>
    </subcellularLocation>
</comment>
<feature type="compositionally biased region" description="Low complexity" evidence="12">
    <location>
        <begin position="59"/>
        <end position="68"/>
    </location>
</feature>
<dbReference type="PANTHER" id="PTHR11748:SF111">
    <property type="entry name" value="D-LACTATE DEHYDROGENASE, MITOCHONDRIAL-RELATED"/>
    <property type="match status" value="1"/>
</dbReference>
<sequence length="629" mass="68051">MLRIGGTRLKTSALGTKTNLGRFVRPVAAAAASTTVTTRGLSCTGRALDAQGSPETQNSGSSKGPSRGSSSSVAVLLSALVASGLTFAGTKYYLDNNNTNTTSNNPAGQSINHTWTTPKYGGLAEFQQAYPELLEILGQDRVSTDKEDLERHGFNEWTPATIAVSGSTPIAIVYPTSTEEVSRIAKICHKYRLPMIGFSGGSSIEGNFSAPRGGICFDFNLMNKIIEVRPDDMDATVQPAVGWVELNRWLKSHDINLFFGVDPAPIAKIGGMVSTSCSGTNCVKYGPMRDHVVNMTVVLADGSIIKTRQRPRKSSAGYNLNHLFCGSEGTLGLITEITIKLQVAPENTKVAICPFPSVKNATDTAIQIIRAGVPLHCVELMDDVQMWAVNNSGYTSRKWSEEPTLFFKFSGTERGIQEQIEKAQEIAKKNDGTKFEFARDEKEGEQLWSARKEALWSSMALGPKNGKVYTTDVAVPMSKLAELILATKEDIKNSGVAYGSAIGHVGDGNFHATLIYNDTPEEEAAAKQVAKNVVYRGLQLDGTCSGEHGVGISKIDYLVSELGPDTIDLMHTIKLALDPYELLNPGKLFTKEAIETGRQRVLDGTSREYYPFPPKDNETNAATSTPETK</sequence>
<keyword evidence="5" id="KW-0274">FAD</keyword>
<proteinExistence type="inferred from homology"/>
<protein>
    <recommendedName>
        <fullName evidence="9">D-lactate dehydrogenase (cytochrome)</fullName>
        <ecNumber evidence="9">1.1.2.4</ecNumber>
    </recommendedName>
    <alternativeName>
        <fullName evidence="11">D-lactate ferricytochrome C oxidoreductase</fullName>
    </alternativeName>
</protein>
<dbReference type="InterPro" id="IPR016169">
    <property type="entry name" value="FAD-bd_PCMH_sub2"/>
</dbReference>
<evidence type="ECO:0000256" key="10">
    <source>
        <dbReference type="ARBA" id="ARBA00051436"/>
    </source>
</evidence>
<evidence type="ECO:0000256" key="7">
    <source>
        <dbReference type="ARBA" id="ARBA00023002"/>
    </source>
</evidence>
<feature type="region of interest" description="Disordered" evidence="12">
    <location>
        <begin position="45"/>
        <end position="68"/>
    </location>
</feature>
<keyword evidence="7" id="KW-0560">Oxidoreductase</keyword>
<dbReference type="InterPro" id="IPR016166">
    <property type="entry name" value="FAD-bd_PCMH"/>
</dbReference>
<dbReference type="GO" id="GO:0004458">
    <property type="term" value="F:D-lactate dehydrogenase (cytochrome) activity"/>
    <property type="evidence" value="ECO:0007669"/>
    <property type="project" value="UniProtKB-EC"/>
</dbReference>
<name>A0A9P5KTS3_GEOCN</name>
<evidence type="ECO:0000256" key="5">
    <source>
        <dbReference type="ARBA" id="ARBA00022827"/>
    </source>
</evidence>
<dbReference type="EC" id="1.1.2.4" evidence="9"/>
<dbReference type="SUPFAM" id="SSF56176">
    <property type="entry name" value="FAD-binding/transporter-associated domain-like"/>
    <property type="match status" value="1"/>
</dbReference>
<keyword evidence="4" id="KW-0285">Flavoprotein</keyword>
<gene>
    <name evidence="14" type="ORF">DV451_003184</name>
</gene>
<dbReference type="PROSITE" id="PS51387">
    <property type="entry name" value="FAD_PCMH"/>
    <property type="match status" value="1"/>
</dbReference>
<dbReference type="FunFam" id="3.30.70.2740:FF:000001">
    <property type="entry name" value="D-lactate dehydrogenase mitochondrial"/>
    <property type="match status" value="1"/>
</dbReference>
<dbReference type="InterPro" id="IPR016171">
    <property type="entry name" value="Vanillyl_alc_oxidase_C-sub2"/>
</dbReference>
<dbReference type="Gene3D" id="3.30.465.10">
    <property type="match status" value="1"/>
</dbReference>
<evidence type="ECO:0000256" key="8">
    <source>
        <dbReference type="ARBA" id="ARBA00023128"/>
    </source>
</evidence>
<comment type="caution">
    <text evidence="14">The sequence shown here is derived from an EMBL/GenBank/DDBJ whole genome shotgun (WGS) entry which is preliminary data.</text>
</comment>
<dbReference type="InterPro" id="IPR004113">
    <property type="entry name" value="FAD-bd_oxidored_4_C"/>
</dbReference>
<evidence type="ECO:0000256" key="3">
    <source>
        <dbReference type="ARBA" id="ARBA00008000"/>
    </source>
</evidence>
<dbReference type="GO" id="GO:0071949">
    <property type="term" value="F:FAD binding"/>
    <property type="evidence" value="ECO:0007669"/>
    <property type="project" value="InterPro"/>
</dbReference>
<dbReference type="FunFam" id="1.10.45.10:FF:000001">
    <property type="entry name" value="D-lactate dehydrogenase mitochondrial"/>
    <property type="match status" value="1"/>
</dbReference>
<dbReference type="InterPro" id="IPR036318">
    <property type="entry name" value="FAD-bd_PCMH-like_sf"/>
</dbReference>
<organism evidence="14 15">
    <name type="scientific">Geotrichum candidum</name>
    <name type="common">Oospora lactis</name>
    <name type="synonym">Dipodascus geotrichum</name>
    <dbReference type="NCBI Taxonomy" id="1173061"/>
    <lineage>
        <taxon>Eukaryota</taxon>
        <taxon>Fungi</taxon>
        <taxon>Dikarya</taxon>
        <taxon>Ascomycota</taxon>
        <taxon>Saccharomycotina</taxon>
        <taxon>Dipodascomycetes</taxon>
        <taxon>Dipodascales</taxon>
        <taxon>Dipodascaceae</taxon>
        <taxon>Geotrichum</taxon>
    </lineage>
</organism>
<feature type="compositionally biased region" description="Polar residues" evidence="12">
    <location>
        <begin position="619"/>
        <end position="629"/>
    </location>
</feature>
<evidence type="ECO:0000259" key="13">
    <source>
        <dbReference type="PROSITE" id="PS51387"/>
    </source>
</evidence>
<evidence type="ECO:0000313" key="14">
    <source>
        <dbReference type="EMBL" id="KAF5098930.1"/>
    </source>
</evidence>
<dbReference type="EMBL" id="QQZK01000066">
    <property type="protein sequence ID" value="KAF5098930.1"/>
    <property type="molecule type" value="Genomic_DNA"/>
</dbReference>
<dbReference type="GO" id="GO:0005739">
    <property type="term" value="C:mitochondrion"/>
    <property type="evidence" value="ECO:0007669"/>
    <property type="project" value="UniProtKB-SubCell"/>
</dbReference>
<dbReference type="GO" id="GO:0008720">
    <property type="term" value="F:D-lactate dehydrogenase (NAD+) activity"/>
    <property type="evidence" value="ECO:0007669"/>
    <property type="project" value="TreeGrafter"/>
</dbReference>
<dbReference type="FunFam" id="3.30.465.10:FF:000014">
    <property type="entry name" value="D-lactate dehydrogenase (Cytochrome), putative"/>
    <property type="match status" value="1"/>
</dbReference>
<evidence type="ECO:0000256" key="4">
    <source>
        <dbReference type="ARBA" id="ARBA00022630"/>
    </source>
</evidence>
<dbReference type="Pfam" id="PF01565">
    <property type="entry name" value="FAD_binding_4"/>
    <property type="match status" value="1"/>
</dbReference>
<keyword evidence="8" id="KW-0496">Mitochondrion</keyword>
<dbReference type="SUPFAM" id="SSF55103">
    <property type="entry name" value="FAD-linked oxidases, C-terminal domain"/>
    <property type="match status" value="1"/>
</dbReference>
<evidence type="ECO:0000256" key="9">
    <source>
        <dbReference type="ARBA" id="ARBA00038897"/>
    </source>
</evidence>
<evidence type="ECO:0000313" key="15">
    <source>
        <dbReference type="Proteomes" id="UP000750522"/>
    </source>
</evidence>
<dbReference type="Pfam" id="PF02913">
    <property type="entry name" value="FAD-oxidase_C"/>
    <property type="match status" value="1"/>
</dbReference>
<evidence type="ECO:0000256" key="2">
    <source>
        <dbReference type="ARBA" id="ARBA00004173"/>
    </source>
</evidence>
<dbReference type="AlphaFoldDB" id="A0A9P5KTS3"/>
<evidence type="ECO:0000256" key="11">
    <source>
        <dbReference type="ARBA" id="ARBA00083446"/>
    </source>
</evidence>
<evidence type="ECO:0000256" key="1">
    <source>
        <dbReference type="ARBA" id="ARBA00001974"/>
    </source>
</evidence>
<dbReference type="PANTHER" id="PTHR11748">
    <property type="entry name" value="D-LACTATE DEHYDROGENASE"/>
    <property type="match status" value="1"/>
</dbReference>
<dbReference type="Gene3D" id="1.10.45.10">
    <property type="entry name" value="Vanillyl-alcohol Oxidase, Chain A, domain 4"/>
    <property type="match status" value="1"/>
</dbReference>
<keyword evidence="6" id="KW-0809">Transit peptide</keyword>
<dbReference type="Proteomes" id="UP000750522">
    <property type="component" value="Unassembled WGS sequence"/>
</dbReference>
<dbReference type="Gene3D" id="3.30.70.2740">
    <property type="match status" value="1"/>
</dbReference>
<accession>A0A9P5KTS3</accession>
<evidence type="ECO:0000256" key="12">
    <source>
        <dbReference type="SAM" id="MobiDB-lite"/>
    </source>
</evidence>
<comment type="similarity">
    <text evidence="3">Belongs to the FAD-binding oxidoreductase/transferase type 4 family.</text>
</comment>
<comment type="cofactor">
    <cofactor evidence="1">
        <name>FAD</name>
        <dbReference type="ChEBI" id="CHEBI:57692"/>
    </cofactor>
</comment>
<dbReference type="GO" id="GO:1903457">
    <property type="term" value="P:lactate catabolic process"/>
    <property type="evidence" value="ECO:0007669"/>
    <property type="project" value="TreeGrafter"/>
</dbReference>
<comment type="catalytic activity">
    <reaction evidence="10">
        <text>(R)-lactate + 2 Fe(III)-[cytochrome c] = 2 Fe(II)-[cytochrome c] + pyruvate + 2 H(+)</text>
        <dbReference type="Rhea" id="RHEA:13521"/>
        <dbReference type="Rhea" id="RHEA-COMP:10350"/>
        <dbReference type="Rhea" id="RHEA-COMP:14399"/>
        <dbReference type="ChEBI" id="CHEBI:15361"/>
        <dbReference type="ChEBI" id="CHEBI:15378"/>
        <dbReference type="ChEBI" id="CHEBI:16004"/>
        <dbReference type="ChEBI" id="CHEBI:29033"/>
        <dbReference type="ChEBI" id="CHEBI:29034"/>
        <dbReference type="EC" id="1.1.2.4"/>
    </reaction>
</comment>
<reference evidence="14" key="1">
    <citation type="journal article" date="2020" name="Front. Microbiol.">
        <title>Phenotypic and Genetic Characterization of the Cheese Ripening Yeast Geotrichum candidum.</title>
        <authorList>
            <person name="Perkins V."/>
            <person name="Vignola S."/>
            <person name="Lessard M.H."/>
            <person name="Plante P.L."/>
            <person name="Corbeil J."/>
            <person name="Dugat-Bony E."/>
            <person name="Frenette M."/>
            <person name="Labrie S."/>
        </authorList>
    </citation>
    <scope>NUCLEOTIDE SEQUENCE</scope>
    <source>
        <strain evidence="14">LMA-70</strain>
    </source>
</reference>
<evidence type="ECO:0000256" key="6">
    <source>
        <dbReference type="ARBA" id="ARBA00022946"/>
    </source>
</evidence>
<dbReference type="InterPro" id="IPR006094">
    <property type="entry name" value="Oxid_FAD_bind_N"/>
</dbReference>